<reference evidence="6 7" key="1">
    <citation type="submission" date="2006-02" db="EMBL/GenBank/DDBJ databases">
        <authorList>
            <person name="Pinhassi J."/>
            <person name="Pedros-Alio C."/>
            <person name="Ferriera S."/>
            <person name="Johnson J."/>
            <person name="Kravitz S."/>
            <person name="Halpern A."/>
            <person name="Remington K."/>
            <person name="Beeson K."/>
            <person name="Tran B."/>
            <person name="Rogers Y.-H."/>
            <person name="Friedman R."/>
            <person name="Venter J.C."/>
        </authorList>
    </citation>
    <scope>NUCLEOTIDE SEQUENCE [LARGE SCALE GENOMIC DNA]</scope>
    <source>
        <strain evidence="6 7">MED92</strain>
    </source>
</reference>
<dbReference type="SMART" id="SM00903">
    <property type="entry name" value="Flavin_Reduct"/>
    <property type="match status" value="1"/>
</dbReference>
<keyword evidence="2" id="KW-0285">Flavoprotein</keyword>
<dbReference type="RefSeq" id="WP_007021257.1">
    <property type="nucleotide sequence ID" value="NZ_CH724125.1"/>
</dbReference>
<dbReference type="InterPro" id="IPR002563">
    <property type="entry name" value="Flavin_Rdtase-like_dom"/>
</dbReference>
<feature type="domain" description="Flavin reductase like" evidence="5">
    <location>
        <begin position="19"/>
        <end position="174"/>
    </location>
</feature>
<protein>
    <recommendedName>
        <fullName evidence="5">Flavin reductase like domain-containing protein</fullName>
    </recommendedName>
</protein>
<comment type="caution">
    <text evidence="6">The sequence shown here is derived from an EMBL/GenBank/DDBJ whole genome shotgun (WGS) entry which is preliminary data.</text>
</comment>
<dbReference type="GO" id="GO:0016646">
    <property type="term" value="F:oxidoreductase activity, acting on the CH-NH group of donors, NAD or NADP as acceptor"/>
    <property type="evidence" value="ECO:0007669"/>
    <property type="project" value="UniProtKB-ARBA"/>
</dbReference>
<keyword evidence="3" id="KW-0288">FMN</keyword>
<dbReference type="PANTHER" id="PTHR33798:SF5">
    <property type="entry name" value="FLAVIN REDUCTASE LIKE DOMAIN-CONTAINING PROTEIN"/>
    <property type="match status" value="1"/>
</dbReference>
<keyword evidence="7" id="KW-1185">Reference proteome</keyword>
<dbReference type="Gene3D" id="2.30.110.10">
    <property type="entry name" value="Electron Transport, Fmn-binding Protein, Chain A"/>
    <property type="match status" value="1"/>
</dbReference>
<dbReference type="GO" id="GO:0010181">
    <property type="term" value="F:FMN binding"/>
    <property type="evidence" value="ECO:0007669"/>
    <property type="project" value="InterPro"/>
</dbReference>
<evidence type="ECO:0000256" key="1">
    <source>
        <dbReference type="ARBA" id="ARBA00001917"/>
    </source>
</evidence>
<dbReference type="AlphaFoldDB" id="A0A7U8GSI6"/>
<dbReference type="SUPFAM" id="SSF50475">
    <property type="entry name" value="FMN-binding split barrel"/>
    <property type="match status" value="1"/>
</dbReference>
<sequence>MIIEMSELSKLQAYHTLTQVVVPRPVAWVLSENETGELNLAPYSYFSAVCSDPPVIMISVGPAKPDGSEKDTYRNIMSKKQFVIHIAGSDMANEVTQSSASLDHGISEVEHCGLELETIEGFSLPRVKGPKIALACSLYQQQDIGNNNQHLIFGEIEKIWVDDAVVTTDDKGRAKIDAVKVDPLGRLGGTEYETFGQVLSVPRPA</sequence>
<dbReference type="EMBL" id="AAOW01000008">
    <property type="protein sequence ID" value="EAR61451.1"/>
    <property type="molecule type" value="Genomic_DNA"/>
</dbReference>
<proteinExistence type="inferred from homology"/>
<dbReference type="OrthoDB" id="9794638at2"/>
<accession>A0A7U8GSI6</accession>
<comment type="cofactor">
    <cofactor evidence="1">
        <name>FMN</name>
        <dbReference type="ChEBI" id="CHEBI:58210"/>
    </cofactor>
</comment>
<evidence type="ECO:0000313" key="7">
    <source>
        <dbReference type="Proteomes" id="UP000002171"/>
    </source>
</evidence>
<evidence type="ECO:0000313" key="6">
    <source>
        <dbReference type="EMBL" id="EAR61451.1"/>
    </source>
</evidence>
<name>A0A7U8GSI6_NEPCE</name>
<evidence type="ECO:0000256" key="3">
    <source>
        <dbReference type="ARBA" id="ARBA00022643"/>
    </source>
</evidence>
<dbReference type="Proteomes" id="UP000002171">
    <property type="component" value="Unassembled WGS sequence"/>
</dbReference>
<dbReference type="PANTHER" id="PTHR33798">
    <property type="entry name" value="FLAVOPROTEIN OXYGENASE"/>
    <property type="match status" value="1"/>
</dbReference>
<organism evidence="6 7">
    <name type="scientific">Neptuniibacter caesariensis</name>
    <dbReference type="NCBI Taxonomy" id="207954"/>
    <lineage>
        <taxon>Bacteria</taxon>
        <taxon>Pseudomonadati</taxon>
        <taxon>Pseudomonadota</taxon>
        <taxon>Gammaproteobacteria</taxon>
        <taxon>Oceanospirillales</taxon>
        <taxon>Oceanospirillaceae</taxon>
        <taxon>Neptuniibacter</taxon>
    </lineage>
</organism>
<gene>
    <name evidence="6" type="ORF">MED92_18133</name>
</gene>
<evidence type="ECO:0000259" key="5">
    <source>
        <dbReference type="SMART" id="SM00903"/>
    </source>
</evidence>
<evidence type="ECO:0000256" key="4">
    <source>
        <dbReference type="ARBA" id="ARBA00038054"/>
    </source>
</evidence>
<comment type="similarity">
    <text evidence="4">Belongs to the flavoredoxin family.</text>
</comment>
<evidence type="ECO:0000256" key="2">
    <source>
        <dbReference type="ARBA" id="ARBA00022630"/>
    </source>
</evidence>
<dbReference type="Pfam" id="PF01613">
    <property type="entry name" value="Flavin_Reduct"/>
    <property type="match status" value="1"/>
</dbReference>
<dbReference type="InterPro" id="IPR012349">
    <property type="entry name" value="Split_barrel_FMN-bd"/>
</dbReference>